<feature type="coiled-coil region" evidence="3">
    <location>
        <begin position="50"/>
        <end position="94"/>
    </location>
</feature>
<keyword evidence="2" id="KW-0507">mRNA processing</keyword>
<keyword evidence="3" id="KW-0175">Coiled coil</keyword>
<keyword evidence="2" id="KW-0508">mRNA splicing</keyword>
<evidence type="ECO:0000256" key="1">
    <source>
        <dbReference type="ARBA" id="ARBA00005754"/>
    </source>
</evidence>
<dbReference type="Gene3D" id="1.25.10.10">
    <property type="entry name" value="Leucine-rich Repeat Variant"/>
    <property type="match status" value="1"/>
</dbReference>
<dbReference type="InterPro" id="IPR015016">
    <property type="entry name" value="SF3b_su1"/>
</dbReference>
<keyword evidence="7" id="KW-1185">Reference proteome</keyword>
<keyword evidence="2" id="KW-0747">Spliceosome</keyword>
<dbReference type="Pfam" id="PF08920">
    <property type="entry name" value="SF3b1"/>
    <property type="match status" value="1"/>
</dbReference>
<dbReference type="InterPro" id="IPR011989">
    <property type="entry name" value="ARM-like"/>
</dbReference>
<dbReference type="SUPFAM" id="SSF48371">
    <property type="entry name" value="ARM repeat"/>
    <property type="match status" value="1"/>
</dbReference>
<dbReference type="InterPro" id="IPR016024">
    <property type="entry name" value="ARM-type_fold"/>
</dbReference>
<feature type="region of interest" description="Disordered" evidence="4">
    <location>
        <begin position="147"/>
        <end position="181"/>
    </location>
</feature>
<dbReference type="PANTHER" id="PTHR12097">
    <property type="entry name" value="SPLICING FACTOR 3B, SUBUNIT 1-RELATED"/>
    <property type="match status" value="1"/>
</dbReference>
<dbReference type="EMBL" id="JASJQH010000328">
    <property type="protein sequence ID" value="KAK9765020.1"/>
    <property type="molecule type" value="Genomic_DNA"/>
</dbReference>
<protein>
    <submittedName>
        <fullName evidence="6">U2 snRNP component prp10</fullName>
    </submittedName>
</protein>
<evidence type="ECO:0000256" key="3">
    <source>
        <dbReference type="SAM" id="Coils"/>
    </source>
</evidence>
<organism evidence="6 7">
    <name type="scientific">Basidiobolus ranarum</name>
    <dbReference type="NCBI Taxonomy" id="34480"/>
    <lineage>
        <taxon>Eukaryota</taxon>
        <taxon>Fungi</taxon>
        <taxon>Fungi incertae sedis</taxon>
        <taxon>Zoopagomycota</taxon>
        <taxon>Entomophthoromycotina</taxon>
        <taxon>Basidiobolomycetes</taxon>
        <taxon>Basidiobolales</taxon>
        <taxon>Basidiobolaceae</taxon>
        <taxon>Basidiobolus</taxon>
    </lineage>
</organism>
<comment type="similarity">
    <text evidence="1">Belongs to the SF3B1 family.</text>
</comment>
<evidence type="ECO:0000259" key="5">
    <source>
        <dbReference type="Pfam" id="PF08920"/>
    </source>
</evidence>
<sequence>MANIREHEVDPFEIRKVSKKIVYEDEYHTRRFNRILSSKRVDAFSKNHDINTEARNCAKARKQVELEKEEQRIKRKIIEKAKEAEKNGQKLETLQSTERSNWVVDAYIAETRSEWEKPDKCDATLCTKNLWDEASVSKAWDTTFQSKVTDTPSGKCRSRWDETPVSTNRFGATPVGSGGSITPTSNQLAQLMTSEVTNALRYEETDLRNRPLSDEELDAMFPSNGYKILDPPPSHVPIRTPARKLTATPSPMVGMSGFMIQEDDRNQTYDLLTEIPGICNLPFFKQEDMQHFGKFLNNVDESQMSVEELKERKILHLLLKIKTGTSPIRKAALRQITDRASEFGAGPLFNQILPLLMSPTLEDQQRHLLIKIIDRILYKLDDLVRPFVHKILVVIEPLLIDENYYTRVEGREIISNLSKAAGLATMIATMRPDIDHINEYVRNTTAHAFPVVASALGISSLLPFLKAVCKSKKYWQALHTGIKIVQQIAILLGGDGNFDSRIPVS</sequence>
<comment type="caution">
    <text evidence="6">The sequence shown here is derived from an EMBL/GenBank/DDBJ whole genome shotgun (WGS) entry which is preliminary data.</text>
</comment>
<feature type="domain" description="Splicing factor 3B subunit 1" evidence="5">
    <location>
        <begin position="155"/>
        <end position="265"/>
    </location>
</feature>
<gene>
    <name evidence="6" type="primary">prp10_1</name>
    <name evidence="6" type="ORF">K7432_006978</name>
</gene>
<accession>A0ABR2WU36</accession>
<dbReference type="InterPro" id="IPR038737">
    <property type="entry name" value="SF3b_su1-like"/>
</dbReference>
<dbReference type="Proteomes" id="UP001479436">
    <property type="component" value="Unassembled WGS sequence"/>
</dbReference>
<reference evidence="6 7" key="1">
    <citation type="submission" date="2023-04" db="EMBL/GenBank/DDBJ databases">
        <title>Genome of Basidiobolus ranarum AG-B5.</title>
        <authorList>
            <person name="Stajich J.E."/>
            <person name="Carter-House D."/>
            <person name="Gryganskyi A."/>
        </authorList>
    </citation>
    <scope>NUCLEOTIDE SEQUENCE [LARGE SCALE GENOMIC DNA]</scope>
    <source>
        <strain evidence="6 7">AG-B5</strain>
    </source>
</reference>
<proteinExistence type="inferred from homology"/>
<evidence type="ECO:0000313" key="6">
    <source>
        <dbReference type="EMBL" id="KAK9765020.1"/>
    </source>
</evidence>
<name>A0ABR2WU36_9FUNG</name>
<evidence type="ECO:0000313" key="7">
    <source>
        <dbReference type="Proteomes" id="UP001479436"/>
    </source>
</evidence>
<evidence type="ECO:0000256" key="2">
    <source>
        <dbReference type="ARBA" id="ARBA00022728"/>
    </source>
</evidence>
<evidence type="ECO:0000256" key="4">
    <source>
        <dbReference type="SAM" id="MobiDB-lite"/>
    </source>
</evidence>